<dbReference type="InterPro" id="IPR007730">
    <property type="entry name" value="SPOR-like_dom"/>
</dbReference>
<evidence type="ECO:0000259" key="2">
    <source>
        <dbReference type="PROSITE" id="PS51724"/>
    </source>
</evidence>
<evidence type="ECO:0000256" key="1">
    <source>
        <dbReference type="SAM" id="Coils"/>
    </source>
</evidence>
<protein>
    <submittedName>
        <fullName evidence="3">Sporulation related domain-containing protein</fullName>
    </submittedName>
</protein>
<dbReference type="Proteomes" id="UP000199312">
    <property type="component" value="Unassembled WGS sequence"/>
</dbReference>
<dbReference type="InterPro" id="IPR041268">
    <property type="entry name" value="HU-CCDC81_bac_2"/>
</dbReference>
<dbReference type="Pfam" id="PF05036">
    <property type="entry name" value="SPOR"/>
    <property type="match status" value="1"/>
</dbReference>
<reference evidence="4" key="1">
    <citation type="submission" date="2016-10" db="EMBL/GenBank/DDBJ databases">
        <authorList>
            <person name="Varghese N."/>
            <person name="Submissions S."/>
        </authorList>
    </citation>
    <scope>NUCLEOTIDE SEQUENCE [LARGE SCALE GENOMIC DNA]</scope>
    <source>
        <strain evidence="4">DSM 24450</strain>
    </source>
</reference>
<keyword evidence="1" id="KW-0175">Coiled coil</keyword>
<dbReference type="STRING" id="593133.SAMN04488006_1213"/>
<sequence>MAVLAIFVLMRLATYISDLLYRYECVIVPNFGGFVTNEVSAKVNHFTHTFYAPSKQLTFNAHLQNNDGLLANYIASVKGVSFTNAVEFINAEVKNWKQQLKNEELELENIGSLLLNKEGKLIFEPANSINYLTSSFGLNTYVSPAVSRIAYKQKVKQLETIAPVLNTEENKRKTPTFIKYAATAAIIFALGTVGWNEYQKVEYNNLAAATQIQQQKVEKSIQEATFVISNPLPAITLNVAKETFNYHIIAGAFRETENAEKKLQELKGKGFNAKILGVNKWNLTQVAYESLNDENEAINKLRAIHKTESKDAWLLVQEF</sequence>
<organism evidence="3 4">
    <name type="scientific">Lutibacter maritimus</name>
    <dbReference type="NCBI Taxonomy" id="593133"/>
    <lineage>
        <taxon>Bacteria</taxon>
        <taxon>Pseudomonadati</taxon>
        <taxon>Bacteroidota</taxon>
        <taxon>Flavobacteriia</taxon>
        <taxon>Flavobacteriales</taxon>
        <taxon>Flavobacteriaceae</taxon>
        <taxon>Lutibacter</taxon>
    </lineage>
</organism>
<keyword evidence="4" id="KW-1185">Reference proteome</keyword>
<dbReference type="Gene3D" id="3.30.70.1070">
    <property type="entry name" value="Sporulation related repeat"/>
    <property type="match status" value="1"/>
</dbReference>
<name>A0A1I6PN93_9FLAO</name>
<feature type="coiled-coil region" evidence="1">
    <location>
        <begin position="86"/>
        <end position="113"/>
    </location>
</feature>
<accession>A0A1I6PN93</accession>
<dbReference type="Pfam" id="PF18174">
    <property type="entry name" value="HU-CCDC81_bac_1"/>
    <property type="match status" value="1"/>
</dbReference>
<dbReference type="GO" id="GO:0042834">
    <property type="term" value="F:peptidoglycan binding"/>
    <property type="evidence" value="ECO:0007669"/>
    <property type="project" value="InterPro"/>
</dbReference>
<evidence type="ECO:0000313" key="3">
    <source>
        <dbReference type="EMBL" id="SFS41654.1"/>
    </source>
</evidence>
<dbReference type="AlphaFoldDB" id="A0A1I6PN93"/>
<dbReference type="SUPFAM" id="SSF110997">
    <property type="entry name" value="Sporulation related repeat"/>
    <property type="match status" value="1"/>
</dbReference>
<gene>
    <name evidence="3" type="ORF">SAMN04488006_1213</name>
</gene>
<dbReference type="PROSITE" id="PS51724">
    <property type="entry name" value="SPOR"/>
    <property type="match status" value="1"/>
</dbReference>
<feature type="domain" description="SPOR" evidence="2">
    <location>
        <begin position="240"/>
        <end position="317"/>
    </location>
</feature>
<proteinExistence type="predicted"/>
<dbReference type="InterPro" id="IPR036680">
    <property type="entry name" value="SPOR-like_sf"/>
</dbReference>
<dbReference type="EMBL" id="FOZP01000002">
    <property type="protein sequence ID" value="SFS41654.1"/>
    <property type="molecule type" value="Genomic_DNA"/>
</dbReference>
<dbReference type="Pfam" id="PF18175">
    <property type="entry name" value="HU-CCDC81_bac_2"/>
    <property type="match status" value="1"/>
</dbReference>
<dbReference type="InterPro" id="IPR040495">
    <property type="entry name" value="HU-CCDC81_bac_1"/>
</dbReference>
<evidence type="ECO:0000313" key="4">
    <source>
        <dbReference type="Proteomes" id="UP000199312"/>
    </source>
</evidence>